<dbReference type="PANTHER" id="PTHR30092">
    <property type="entry name" value="INNER MEMBRANE PROTEIN CRED"/>
    <property type="match status" value="1"/>
</dbReference>
<comment type="caution">
    <text evidence="2">The sequence shown here is derived from an EMBL/GenBank/DDBJ whole genome shotgun (WGS) entry which is preliminary data.</text>
</comment>
<feature type="transmembrane region" description="Helical" evidence="1">
    <location>
        <begin position="414"/>
        <end position="432"/>
    </location>
</feature>
<dbReference type="EMBL" id="JAGSPA010000002">
    <property type="protein sequence ID" value="MBV7256479.1"/>
    <property type="molecule type" value="Genomic_DNA"/>
</dbReference>
<dbReference type="Proteomes" id="UP000722336">
    <property type="component" value="Unassembled WGS sequence"/>
</dbReference>
<dbReference type="PANTHER" id="PTHR30092:SF0">
    <property type="entry name" value="INNER MEMBRANE PROTEIN CRED"/>
    <property type="match status" value="1"/>
</dbReference>
<proteinExistence type="predicted"/>
<dbReference type="PIRSF" id="PIRSF004548">
    <property type="entry name" value="CreD"/>
    <property type="match status" value="1"/>
</dbReference>
<protein>
    <submittedName>
        <fullName evidence="2">Inner membrane CreD family protein</fullName>
    </submittedName>
</protein>
<evidence type="ECO:0000256" key="1">
    <source>
        <dbReference type="SAM" id="Phobius"/>
    </source>
</evidence>
<organism evidence="2 3">
    <name type="scientific">Pacificimonas pallii</name>
    <dbReference type="NCBI Taxonomy" id="2827236"/>
    <lineage>
        <taxon>Bacteria</taxon>
        <taxon>Pseudomonadati</taxon>
        <taxon>Pseudomonadota</taxon>
        <taxon>Alphaproteobacteria</taxon>
        <taxon>Sphingomonadales</taxon>
        <taxon>Sphingosinicellaceae</taxon>
        <taxon>Pacificimonas</taxon>
    </lineage>
</organism>
<feature type="transmembrane region" description="Helical" evidence="1">
    <location>
        <begin position="362"/>
        <end position="383"/>
    </location>
</feature>
<gene>
    <name evidence="2" type="ORF">KCG44_06725</name>
</gene>
<feature type="transmembrane region" description="Helical" evidence="1">
    <location>
        <begin position="310"/>
        <end position="328"/>
    </location>
</feature>
<reference evidence="2 3" key="1">
    <citation type="submission" date="2021-04" db="EMBL/GenBank/DDBJ databases">
        <authorList>
            <person name="Pira H."/>
            <person name="Risdian C."/>
            <person name="Wink J."/>
        </authorList>
    </citation>
    <scope>NUCLEOTIDE SEQUENCE [LARGE SCALE GENOMIC DNA]</scope>
    <source>
        <strain evidence="2 3">WHA3</strain>
    </source>
</reference>
<keyword evidence="1" id="KW-0472">Membrane</keyword>
<accession>A0ABS6SDI6</accession>
<name>A0ABS6SDI6_9SPHN</name>
<dbReference type="Pfam" id="PF06123">
    <property type="entry name" value="CreD"/>
    <property type="match status" value="1"/>
</dbReference>
<feature type="transmembrane region" description="Helical" evidence="1">
    <location>
        <begin position="335"/>
        <end position="356"/>
    </location>
</feature>
<evidence type="ECO:0000313" key="2">
    <source>
        <dbReference type="EMBL" id="MBV7256479.1"/>
    </source>
</evidence>
<keyword evidence="1" id="KW-0812">Transmembrane</keyword>
<feature type="transmembrane region" description="Helical" evidence="1">
    <location>
        <begin position="390"/>
        <end position="408"/>
    </location>
</feature>
<keyword evidence="3" id="KW-1185">Reference proteome</keyword>
<evidence type="ECO:0000313" key="3">
    <source>
        <dbReference type="Proteomes" id="UP000722336"/>
    </source>
</evidence>
<dbReference type="NCBIfam" id="NF008712">
    <property type="entry name" value="PRK11715.1-1"/>
    <property type="match status" value="1"/>
</dbReference>
<sequence length="440" mass="47416">MTEQTVAAPDLGRRLFKIGLIAAALAILMFFVHLIIWERQSTAQQVENDIARSWGGLQVVQTPFMVVPYSERRTRDVKQADGTFVAQSYLVTRYLHLAAQDVRINAVLDPQIKRRSLFDVPVYTAAVDTDVRWSGELPASLKLDADGVRWNEARIVFRVAEPRSLARIPLVTIDGRPVDVEPGFPGTDKAEGFLSAPMGLTDAPAADIGVNVALAVKGSRQIGFSATGRNVTASVSSTWPHPSFRNIAPAAATISEDGFTASWSASNLSTGTRLAYMRHDRIDMRAQEIASVALVEPVDLYGQLGRAVKYGVLFIALTFTAYFLFDVIGGRAMPLLGYGLVGLALVQFFLLLTSLSEHISLLPAYVLAAGILTAMITLYTAAVTGNRGRAALLGGIIAILYAGMYALLGLEESALLVGSVMLLAALAALMYATRNIGQEI</sequence>
<keyword evidence="1" id="KW-1133">Transmembrane helix</keyword>
<feature type="transmembrane region" description="Helical" evidence="1">
    <location>
        <begin position="18"/>
        <end position="37"/>
    </location>
</feature>
<dbReference type="InterPro" id="IPR010364">
    <property type="entry name" value="Uncharacterised_IM_CreD"/>
</dbReference>
<dbReference type="RefSeq" id="WP_218445120.1">
    <property type="nucleotide sequence ID" value="NZ_JAGSPA010000002.1"/>
</dbReference>